<organism evidence="1 2">
    <name type="scientific">Anaerotruncus colihominis</name>
    <dbReference type="NCBI Taxonomy" id="169435"/>
    <lineage>
        <taxon>Bacteria</taxon>
        <taxon>Bacillati</taxon>
        <taxon>Bacillota</taxon>
        <taxon>Clostridia</taxon>
        <taxon>Eubacteriales</taxon>
        <taxon>Oscillospiraceae</taxon>
        <taxon>Anaerotruncus</taxon>
    </lineage>
</organism>
<dbReference type="AlphaFoldDB" id="A0A174S673"/>
<evidence type="ECO:0000313" key="2">
    <source>
        <dbReference type="Proteomes" id="UP000095765"/>
    </source>
</evidence>
<reference evidence="1 2" key="1">
    <citation type="submission" date="2015-09" db="EMBL/GenBank/DDBJ databases">
        <authorList>
            <consortium name="Pathogen Informatics"/>
        </authorList>
    </citation>
    <scope>NUCLEOTIDE SEQUENCE [LARGE SCALE GENOMIC DNA]</scope>
    <source>
        <strain evidence="1 2">2789STDY5834939</strain>
    </source>
</reference>
<evidence type="ECO:0000313" key="1">
    <source>
        <dbReference type="EMBL" id="CUP91148.1"/>
    </source>
</evidence>
<name>A0A174S673_9FIRM</name>
<gene>
    <name evidence="1" type="ORF">ERS852551_02357</name>
</gene>
<accession>A0A174S673</accession>
<proteinExistence type="predicted"/>
<dbReference type="EMBL" id="CZBE01000016">
    <property type="protein sequence ID" value="CUP91148.1"/>
    <property type="molecule type" value="Genomic_DNA"/>
</dbReference>
<sequence length="105" mass="11762">MSNRRIKALYECYIEAVFVLRHKVIQLVQIDDSKNRAYAASLGCAGISSVVLPLFHISGPEEFPDKSEEIFVLNPFPQEVHHNMMVEAVKTCLKRQTAPPASPPP</sequence>
<dbReference type="Proteomes" id="UP000095765">
    <property type="component" value="Unassembled WGS sequence"/>
</dbReference>
<protein>
    <submittedName>
        <fullName evidence="1">Uncharacterized protein</fullName>
    </submittedName>
</protein>